<dbReference type="SUPFAM" id="SSF56059">
    <property type="entry name" value="Glutathione synthetase ATP-binding domain-like"/>
    <property type="match status" value="1"/>
</dbReference>
<dbReference type="Gene3D" id="3.30.470.20">
    <property type="entry name" value="ATP-grasp fold, B domain"/>
    <property type="match status" value="1"/>
</dbReference>
<sequence length="379" mass="39781">MRLTVVGNAGRRRVEMFTRAALAAGLPRPEVLPWVDVLTGAAPPPAGALVRVDSPGQDPQVDQLLRRSATATRPGELVGLADAYAGLVDGMARVAAGGAELLNQPDDVAVLCDKRRCHAVLSAAGLPVPAALPPVRGYAELRAEMAAAGWTRVFVKPAHGSSAAGVIALAVGSPRAAGRPGRHRCGRVHAVTTIEHTPQALFNSLRLRRYTDESQVAAIVDRLAPDGLHVERWLPKAGLGDRVVDVRVLVVAGRPTHAVVRAARGPLTNLHLGNARGDLAELRAAAGVRAWSAAMEACERVGACFPGSLHVGVDLMFLVGWRRHAVAEVNAFGDLLPGVLHDGRDSYAEQVHALTSGRWQRWRASVGAASGGEQVACAA</sequence>
<dbReference type="EMBL" id="FMHT01000003">
    <property type="protein sequence ID" value="SCL14240.1"/>
    <property type="molecule type" value="Genomic_DNA"/>
</dbReference>
<organism evidence="1 2">
    <name type="scientific">Micromonospora nigra</name>
    <dbReference type="NCBI Taxonomy" id="145857"/>
    <lineage>
        <taxon>Bacteria</taxon>
        <taxon>Bacillati</taxon>
        <taxon>Actinomycetota</taxon>
        <taxon>Actinomycetes</taxon>
        <taxon>Micromonosporales</taxon>
        <taxon>Micromonosporaceae</taxon>
        <taxon>Micromonospora</taxon>
    </lineage>
</organism>
<dbReference type="Proteomes" id="UP000199699">
    <property type="component" value="Unassembled WGS sequence"/>
</dbReference>
<evidence type="ECO:0008006" key="3">
    <source>
        <dbReference type="Google" id="ProtNLM"/>
    </source>
</evidence>
<keyword evidence="2" id="KW-1185">Reference proteome</keyword>
<dbReference type="STRING" id="145857.GA0070616_0384"/>
<evidence type="ECO:0000313" key="2">
    <source>
        <dbReference type="Proteomes" id="UP000199699"/>
    </source>
</evidence>
<reference evidence="1 2" key="1">
    <citation type="submission" date="2016-06" db="EMBL/GenBank/DDBJ databases">
        <authorList>
            <person name="Kjaerup R.B."/>
            <person name="Dalgaard T.S."/>
            <person name="Juul-Madsen H.R."/>
        </authorList>
    </citation>
    <scope>NUCLEOTIDE SEQUENCE [LARGE SCALE GENOMIC DNA]</scope>
    <source>
        <strain evidence="1 2">DSM 43818</strain>
    </source>
</reference>
<dbReference type="InterPro" id="IPR047778">
    <property type="entry name" value="STM4014-like"/>
</dbReference>
<dbReference type="NCBIfam" id="NF038074">
    <property type="entry name" value="fam_STM4014"/>
    <property type="match status" value="1"/>
</dbReference>
<evidence type="ECO:0000313" key="1">
    <source>
        <dbReference type="EMBL" id="SCL14240.1"/>
    </source>
</evidence>
<dbReference type="AlphaFoldDB" id="A0A1C6RB14"/>
<accession>A0A1C6RB14</accession>
<dbReference type="RefSeq" id="WP_175439946.1">
    <property type="nucleotide sequence ID" value="NZ_FMHT01000003.1"/>
</dbReference>
<protein>
    <recommendedName>
        <fullName evidence="3">ATP-grasp domain-containing protein</fullName>
    </recommendedName>
</protein>
<proteinExistence type="predicted"/>
<gene>
    <name evidence="1" type="ORF">GA0070616_0384</name>
</gene>
<name>A0A1C6RB14_9ACTN</name>